<dbReference type="InterPro" id="IPR032636">
    <property type="entry name" value="Pilus_assem_E-set-like_dom"/>
</dbReference>
<feature type="domain" description="Pilus assembly protein C-terminal" evidence="3">
    <location>
        <begin position="771"/>
        <end position="860"/>
    </location>
</feature>
<dbReference type="InterPro" id="IPR035224">
    <property type="entry name" value="Usher_TcfC"/>
</dbReference>
<protein>
    <submittedName>
        <fullName evidence="6">Fimbrial protein</fullName>
    </submittedName>
</protein>
<dbReference type="Pfam" id="PF15976">
    <property type="entry name" value="CooC_C"/>
    <property type="match status" value="1"/>
</dbReference>
<accession>A0A6L3MND5</accession>
<evidence type="ECO:0000259" key="3">
    <source>
        <dbReference type="Pfam" id="PF15976"/>
    </source>
</evidence>
<dbReference type="InterPro" id="IPR031917">
    <property type="entry name" value="Pilus_assem_C"/>
</dbReference>
<feature type="domain" description="TcfC Usher-like barrel" evidence="5">
    <location>
        <begin position="360"/>
        <end position="765"/>
    </location>
</feature>
<dbReference type="Pfam" id="PF16967">
    <property type="entry name" value="TcfC"/>
    <property type="match status" value="1"/>
</dbReference>
<organism evidence="6 7">
    <name type="scientific">Burkholderia stagnalis</name>
    <dbReference type="NCBI Taxonomy" id="1503054"/>
    <lineage>
        <taxon>Bacteria</taxon>
        <taxon>Pseudomonadati</taxon>
        <taxon>Pseudomonadota</taxon>
        <taxon>Betaproteobacteria</taxon>
        <taxon>Burkholderiales</taxon>
        <taxon>Burkholderiaceae</taxon>
        <taxon>Burkholderia</taxon>
        <taxon>Burkholderia cepacia complex</taxon>
    </lineage>
</organism>
<dbReference type="Proteomes" id="UP000473470">
    <property type="component" value="Unassembled WGS sequence"/>
</dbReference>
<reference evidence="6 7" key="1">
    <citation type="submission" date="2019-09" db="EMBL/GenBank/DDBJ databases">
        <title>Draft genome sequences of 48 bacterial type strains from the CCUG.</title>
        <authorList>
            <person name="Tunovic T."/>
            <person name="Pineiro-Iglesias B."/>
            <person name="Unosson C."/>
            <person name="Inganas E."/>
            <person name="Ohlen M."/>
            <person name="Cardew S."/>
            <person name="Jensie-Markopoulos S."/>
            <person name="Salva-Serra F."/>
            <person name="Jaen-Luchoro D."/>
            <person name="Karlsson R."/>
            <person name="Svensson-Stadler L."/>
            <person name="Chun J."/>
            <person name="Moore E."/>
        </authorList>
    </citation>
    <scope>NUCLEOTIDE SEQUENCE [LARGE SCALE GENOMIC DNA]</scope>
    <source>
        <strain evidence="6 7">CCUG 65686</strain>
    </source>
</reference>
<name>A0A6L3MND5_9BURK</name>
<evidence type="ECO:0000259" key="5">
    <source>
        <dbReference type="Pfam" id="PF17271"/>
    </source>
</evidence>
<keyword evidence="1 2" id="KW-0732">Signal</keyword>
<feature type="chain" id="PRO_5026703006" evidence="2">
    <location>
        <begin position="29"/>
        <end position="902"/>
    </location>
</feature>
<dbReference type="AlphaFoldDB" id="A0A6L3MND5"/>
<dbReference type="RefSeq" id="WP_059879236.1">
    <property type="nucleotide sequence ID" value="NZ_CABVPM010000065.1"/>
</dbReference>
<gene>
    <name evidence="6" type="ORF">F7R25_30105</name>
</gene>
<dbReference type="Pfam" id="PF17271">
    <property type="entry name" value="Usher_TcfC"/>
    <property type="match status" value="1"/>
</dbReference>
<feature type="signal peptide" evidence="2">
    <location>
        <begin position="1"/>
        <end position="28"/>
    </location>
</feature>
<comment type="caution">
    <text evidence="6">The sequence shown here is derived from an EMBL/GenBank/DDBJ whole genome shotgun (WGS) entry which is preliminary data.</text>
</comment>
<sequence>MIPFDLKKTVVACLSAVCVMDLASVAHAASAVPPGFEDIVAGHDERVDITFLGKSLGLFRVFVTPEAVRFEDPARLLRALAEQIDPAADVSAIGDALSKPMARNGNLACAGQAGVNGCGYVETDSAAVIYDESEGSIELFLSHDWLSTEKRDQRFREPSSMTENALIHQQTINLSGGRGYKSLAVSGTGALGITPSSFIGGNWSFTHTSYSRAADSHVQLQDLYYRHDIGSQHYAQAGRMDNRNLASALGGNFGFSMLPVGTLDGVRVGTTLAYVNPEVATQGTPVTLLLPRDSRIDAYRGSELLGTFYMKAGVNSLDTSHFPEGTYPLLLRIFENGVQVRTQTTPFTKTGGGVNSRTRQWFAQAGRAADQGAPDGVAAAAGVRIPLLREMALTSGVASVGRHVFNETALEWRHAFPLGVLSAGGAFFIGNDGSRGNTQQISFADGVSWSVYRYQMRGGACSAPAVSYRDIGCYDMLNATVSFPIGNWSAMLGYTYNKSVGRSRDWRDNAPDRPWAPPVARQRDQVSRAFQVSLSRSVTWRKVSANLRVGAYANRSADVGAGNEYGGYVGVTLSMAEPAVRAGHASAYTSAGVDVRTDRSSTTTNYTLDRNWNWQGDTYRELALGLSGYGTDSLTGTVQGRWNGRYGDVTTSVANSYSRDSGGNNPSVTASYSSSFALARQGVFLGASASQSDPLAGFAVRVGKRDDASGMAAEVSSASSTRIKVGFGQRALLPVTAFTPVTTEVSDAGARASVGATSVTEGLGKHTLFMVPGQLALRNVDAKVTYTYVGQAFTASGMPLSDSVILNGSMPSLDAEGGFIAELDNKESELFVVDGPSLMRCPLHVKRRQDVLMVVGKVRCDVAGPDALPEALRKHARVQKLLQQRYVMSMRQQATDVTKTAQ</sequence>
<dbReference type="EMBL" id="VZOK01000068">
    <property type="protein sequence ID" value="KAB0633390.1"/>
    <property type="molecule type" value="Genomic_DNA"/>
</dbReference>
<evidence type="ECO:0000259" key="4">
    <source>
        <dbReference type="Pfam" id="PF16967"/>
    </source>
</evidence>
<evidence type="ECO:0000313" key="7">
    <source>
        <dbReference type="Proteomes" id="UP000473470"/>
    </source>
</evidence>
<evidence type="ECO:0000256" key="2">
    <source>
        <dbReference type="SAM" id="SignalP"/>
    </source>
</evidence>
<evidence type="ECO:0000313" key="6">
    <source>
        <dbReference type="EMBL" id="KAB0633390.1"/>
    </source>
</evidence>
<proteinExistence type="predicted"/>
<evidence type="ECO:0000256" key="1">
    <source>
        <dbReference type="ARBA" id="ARBA00022729"/>
    </source>
</evidence>
<feature type="domain" description="Pilus assembly protein E-set like" evidence="4">
    <location>
        <begin position="283"/>
        <end position="349"/>
    </location>
</feature>